<dbReference type="Gene3D" id="1.25.40.1040">
    <property type="match status" value="1"/>
</dbReference>
<dbReference type="Proteomes" id="UP000186026">
    <property type="component" value="Unassembled WGS sequence"/>
</dbReference>
<evidence type="ECO:0000256" key="2">
    <source>
        <dbReference type="SAM" id="Phobius"/>
    </source>
</evidence>
<sequence length="282" mass="32530">MLTTIRTIFLIMLFIPSSWLLISKKNKAIKAAAESYATANYEKSVADHLLLTSDFDINDPGLTYNLGLSYQYNGQKEEAQRTFMSLITSSNKQLASFAYNHNGILLAQDQAYEEALNAFKYALINDSKNEAARYNYELLARWMEENPDQQDQNQEGEDDENKDDQKDQDQEQQEQDKNDENKKDGEGDEETDDDEASKSEQKEDKDGQKSQEESENKESELESDLSDREKAMKQLKERLKEMNLTPEQAAQILDAMNAAELRFIQQNRKKPTKRPDRGLPDW</sequence>
<keyword evidence="2" id="KW-0812">Transmembrane</keyword>
<evidence type="ECO:0000256" key="1">
    <source>
        <dbReference type="SAM" id="MobiDB-lite"/>
    </source>
</evidence>
<dbReference type="STRING" id="529505.SAMN05421761_10998"/>
<dbReference type="EMBL" id="FTOP01000009">
    <property type="protein sequence ID" value="SIS96304.1"/>
    <property type="molecule type" value="Genomic_DNA"/>
</dbReference>
<protein>
    <submittedName>
        <fullName evidence="3">Uncharacterized protein</fullName>
    </submittedName>
</protein>
<accession>A0A1N7ND81</accession>
<evidence type="ECO:0000313" key="3">
    <source>
        <dbReference type="EMBL" id="SIS96304.1"/>
    </source>
</evidence>
<dbReference type="RefSeq" id="WP_076501620.1">
    <property type="nucleotide sequence ID" value="NZ_FTOP01000009.1"/>
</dbReference>
<feature type="transmembrane region" description="Helical" evidence="2">
    <location>
        <begin position="6"/>
        <end position="22"/>
    </location>
</feature>
<evidence type="ECO:0000313" key="4">
    <source>
        <dbReference type="Proteomes" id="UP000186026"/>
    </source>
</evidence>
<gene>
    <name evidence="3" type="ORF">SAMN05421761_10998</name>
</gene>
<keyword evidence="4" id="KW-1185">Reference proteome</keyword>
<feature type="compositionally biased region" description="Basic and acidic residues" evidence="1">
    <location>
        <begin position="196"/>
        <end position="232"/>
    </location>
</feature>
<keyword evidence="2" id="KW-1133">Transmembrane helix</keyword>
<reference evidence="4" key="1">
    <citation type="submission" date="2017-01" db="EMBL/GenBank/DDBJ databases">
        <authorList>
            <person name="Varghese N."/>
            <person name="Submissions S."/>
        </authorList>
    </citation>
    <scope>NUCLEOTIDE SEQUENCE [LARGE SCALE GENOMIC DNA]</scope>
    <source>
        <strain evidence="4">DSM 46698</strain>
    </source>
</reference>
<feature type="compositionally biased region" description="Acidic residues" evidence="1">
    <location>
        <begin position="186"/>
        <end position="195"/>
    </location>
</feature>
<dbReference type="OrthoDB" id="597471at2"/>
<dbReference type="SUPFAM" id="SSF48452">
    <property type="entry name" value="TPR-like"/>
    <property type="match status" value="1"/>
</dbReference>
<feature type="compositionally biased region" description="Basic and acidic residues" evidence="1">
    <location>
        <begin position="163"/>
        <end position="185"/>
    </location>
</feature>
<name>A0A1N7ND81_9BACT</name>
<organism evidence="3 4">
    <name type="scientific">Belliella pelovolcani</name>
    <dbReference type="NCBI Taxonomy" id="529505"/>
    <lineage>
        <taxon>Bacteria</taxon>
        <taxon>Pseudomonadati</taxon>
        <taxon>Bacteroidota</taxon>
        <taxon>Cytophagia</taxon>
        <taxon>Cytophagales</taxon>
        <taxon>Cyclobacteriaceae</taxon>
        <taxon>Belliella</taxon>
    </lineage>
</organism>
<feature type="region of interest" description="Disordered" evidence="1">
    <location>
        <begin position="147"/>
        <end position="232"/>
    </location>
</feature>
<dbReference type="AlphaFoldDB" id="A0A1N7ND81"/>
<proteinExistence type="predicted"/>
<keyword evidence="2" id="KW-0472">Membrane</keyword>
<dbReference type="InterPro" id="IPR011990">
    <property type="entry name" value="TPR-like_helical_dom_sf"/>
</dbReference>